<dbReference type="Pfam" id="PF00589">
    <property type="entry name" value="Phage_integrase"/>
    <property type="match status" value="1"/>
</dbReference>
<keyword evidence="8" id="KW-1185">Reference proteome</keyword>
<gene>
    <name evidence="6" type="ORF">AYM40_10415</name>
    <name evidence="7" type="ORF">AYM40_30430</name>
</gene>
<dbReference type="PANTHER" id="PTHR30349:SF41">
    <property type="entry name" value="INTEGRASE_RECOMBINASE PROTEIN MJ0367-RELATED"/>
    <property type="match status" value="1"/>
</dbReference>
<evidence type="ECO:0000256" key="2">
    <source>
        <dbReference type="ARBA" id="ARBA00022908"/>
    </source>
</evidence>
<dbReference type="Gene3D" id="1.10.443.10">
    <property type="entry name" value="Intergrase catalytic core"/>
    <property type="match status" value="1"/>
</dbReference>
<keyword evidence="2" id="KW-0229">DNA integration</keyword>
<dbReference type="InterPro" id="IPR013762">
    <property type="entry name" value="Integrase-like_cat_sf"/>
</dbReference>
<dbReference type="Proteomes" id="UP000076852">
    <property type="component" value="Chromosome 2"/>
</dbReference>
<dbReference type="GO" id="GO:0015074">
    <property type="term" value="P:DNA integration"/>
    <property type="evidence" value="ECO:0007669"/>
    <property type="project" value="UniProtKB-KW"/>
</dbReference>
<evidence type="ECO:0000259" key="5">
    <source>
        <dbReference type="PROSITE" id="PS51898"/>
    </source>
</evidence>
<dbReference type="PANTHER" id="PTHR30349">
    <property type="entry name" value="PHAGE INTEGRASE-RELATED"/>
    <property type="match status" value="1"/>
</dbReference>
<evidence type="ECO:0000313" key="8">
    <source>
        <dbReference type="Proteomes" id="UP000076852"/>
    </source>
</evidence>
<keyword evidence="4" id="KW-0233">DNA recombination</keyword>
<evidence type="ECO:0000313" key="6">
    <source>
        <dbReference type="EMBL" id="ANB72731.1"/>
    </source>
</evidence>
<reference evidence="7 8" key="1">
    <citation type="journal article" date="2016" name="Gene">
        <title>PacBio SMRT assembly of a complex multi-replicon genome reveals chlorocatechol degradative operon in a region of genome plasticity.</title>
        <authorList>
            <person name="Ricker N."/>
            <person name="Shen S.Y."/>
            <person name="Goordial J."/>
            <person name="Jin S."/>
            <person name="Fulthorpe R.R."/>
        </authorList>
    </citation>
    <scope>NUCLEOTIDE SEQUENCE [LARGE SCALE GENOMIC DNA]</scope>
    <source>
        <strain evidence="7 8">OLGA172</strain>
    </source>
</reference>
<name>A0A160FTZ3_9BURK</name>
<feature type="domain" description="Tyr recombinase" evidence="5">
    <location>
        <begin position="98"/>
        <end position="300"/>
    </location>
</feature>
<dbReference type="OrthoDB" id="662444at2"/>
<dbReference type="STRING" id="1804984.AYM40_10415"/>
<sequence length="312" mass="36141">MKLSDLAHEYVAYKRALGMRFDTEAETLAAFCRRVGDVALVEVTADQVRSYLDGRLPTSSYWERKHTVLNGLFRFAMQCDYIKISPVPCRHPQIPPPLIPYIYSQEELKRLLDATPAVCGPQVPMEAFVFRTLILLLYAACLRLGEALRLTMNDVDLDQAVLCVRETKFYKTRMVPLGRDLSTALRHYVQQRNLVHAHDPESPFFCFRDDRPLSQSAVRSAFRRLRALARVSRHDGARYQPRIHDLRHSGTVHRLVAWYRSGSDLQRLLPQLATYLGHIDLSATQRYLTMTPELLREASLRFERYAKEPRHE</sequence>
<proteinExistence type="inferred from homology"/>
<accession>A0A160FTZ3</accession>
<dbReference type="GO" id="GO:0006310">
    <property type="term" value="P:DNA recombination"/>
    <property type="evidence" value="ECO:0007669"/>
    <property type="project" value="UniProtKB-KW"/>
</dbReference>
<protein>
    <submittedName>
        <fullName evidence="7">Integrase</fullName>
    </submittedName>
</protein>
<keyword evidence="3" id="KW-0238">DNA-binding</keyword>
<dbReference type="GO" id="GO:0003677">
    <property type="term" value="F:DNA binding"/>
    <property type="evidence" value="ECO:0007669"/>
    <property type="project" value="UniProtKB-KW"/>
</dbReference>
<dbReference type="KEGG" id="buz:AYM40_30430"/>
<dbReference type="AlphaFoldDB" id="A0A160FTZ3"/>
<dbReference type="InterPro" id="IPR011010">
    <property type="entry name" value="DNA_brk_join_enz"/>
</dbReference>
<dbReference type="EMBL" id="CP014579">
    <property type="protein sequence ID" value="ANB76521.1"/>
    <property type="molecule type" value="Genomic_DNA"/>
</dbReference>
<dbReference type="KEGG" id="buz:AYM40_10415"/>
<organism evidence="7 8">
    <name type="scientific">Paraburkholderia phytofirmans OLGA172</name>
    <dbReference type="NCBI Taxonomy" id="1417228"/>
    <lineage>
        <taxon>Bacteria</taxon>
        <taxon>Pseudomonadati</taxon>
        <taxon>Pseudomonadota</taxon>
        <taxon>Betaproteobacteria</taxon>
        <taxon>Burkholderiales</taxon>
        <taxon>Burkholderiaceae</taxon>
        <taxon>Paraburkholderia</taxon>
    </lineage>
</organism>
<dbReference type="EMBL" id="CP014578">
    <property type="protein sequence ID" value="ANB72731.1"/>
    <property type="molecule type" value="Genomic_DNA"/>
</dbReference>
<dbReference type="PROSITE" id="PS51898">
    <property type="entry name" value="TYR_RECOMBINASE"/>
    <property type="match status" value="1"/>
</dbReference>
<dbReference type="SUPFAM" id="SSF56349">
    <property type="entry name" value="DNA breaking-rejoining enzymes"/>
    <property type="match status" value="1"/>
</dbReference>
<comment type="similarity">
    <text evidence="1">Belongs to the 'phage' integrase family.</text>
</comment>
<evidence type="ECO:0000256" key="3">
    <source>
        <dbReference type="ARBA" id="ARBA00023125"/>
    </source>
</evidence>
<evidence type="ECO:0000313" key="7">
    <source>
        <dbReference type="EMBL" id="ANB76521.1"/>
    </source>
</evidence>
<evidence type="ECO:0000256" key="1">
    <source>
        <dbReference type="ARBA" id="ARBA00008857"/>
    </source>
</evidence>
<evidence type="ECO:0000256" key="4">
    <source>
        <dbReference type="ARBA" id="ARBA00023172"/>
    </source>
</evidence>
<dbReference type="InterPro" id="IPR002104">
    <property type="entry name" value="Integrase_catalytic"/>
</dbReference>
<dbReference type="RefSeq" id="WP_063496153.1">
    <property type="nucleotide sequence ID" value="NZ_CP014578.1"/>
</dbReference>
<dbReference type="InterPro" id="IPR050090">
    <property type="entry name" value="Tyrosine_recombinase_XerCD"/>
</dbReference>
<dbReference type="Proteomes" id="UP000076852">
    <property type="component" value="Chromosome 1"/>
</dbReference>